<dbReference type="Proteomes" id="UP000217209">
    <property type="component" value="Chromosome"/>
</dbReference>
<evidence type="ECO:0000313" key="2">
    <source>
        <dbReference type="EMBL" id="AQQ15604.1"/>
    </source>
</evidence>
<gene>
    <name evidence="2" type="ORF">CGLAU_08245</name>
</gene>
<dbReference type="EMBL" id="CP019688">
    <property type="protein sequence ID" value="AQQ15604.1"/>
    <property type="molecule type" value="Genomic_DNA"/>
</dbReference>
<keyword evidence="3" id="KW-1185">Reference proteome</keyword>
<dbReference type="AlphaFoldDB" id="A0A1Q2HXP5"/>
<keyword evidence="1" id="KW-1133">Transmembrane helix</keyword>
<reference evidence="2 3" key="1">
    <citation type="submission" date="2016-12" db="EMBL/GenBank/DDBJ databases">
        <authorList>
            <person name="Song W.-J."/>
            <person name="Kurnit D.M."/>
        </authorList>
    </citation>
    <scope>NUCLEOTIDE SEQUENCE [LARGE SCALE GENOMIC DNA]</scope>
    <source>
        <strain evidence="2 3">DSM 30827</strain>
    </source>
</reference>
<name>A0A1Q2HXP5_9CORY</name>
<feature type="transmembrane region" description="Helical" evidence="1">
    <location>
        <begin position="46"/>
        <end position="62"/>
    </location>
</feature>
<keyword evidence="1" id="KW-0812">Transmembrane</keyword>
<sequence length="75" mass="8224">MQPRPNNPIERRKQEMRKHMNAALAWGGGGVAGGVALGLIFSSWPLFILGFVVAVVGGFVNYNKAQKIVNHVDEY</sequence>
<keyword evidence="1" id="KW-0472">Membrane</keyword>
<proteinExistence type="predicted"/>
<organism evidence="2 3">
    <name type="scientific">Corynebacterium glaucum</name>
    <dbReference type="NCBI Taxonomy" id="187491"/>
    <lineage>
        <taxon>Bacteria</taxon>
        <taxon>Bacillati</taxon>
        <taxon>Actinomycetota</taxon>
        <taxon>Actinomycetes</taxon>
        <taxon>Mycobacteriales</taxon>
        <taxon>Corynebacteriaceae</taxon>
        <taxon>Corynebacterium</taxon>
    </lineage>
</organism>
<protein>
    <submittedName>
        <fullName evidence="2">Uncharacterized protein</fullName>
    </submittedName>
</protein>
<feature type="transmembrane region" description="Helical" evidence="1">
    <location>
        <begin position="21"/>
        <end position="40"/>
    </location>
</feature>
<evidence type="ECO:0000313" key="3">
    <source>
        <dbReference type="Proteomes" id="UP000217209"/>
    </source>
</evidence>
<dbReference type="KEGG" id="cgv:CGLAU_08245"/>
<evidence type="ECO:0000256" key="1">
    <source>
        <dbReference type="SAM" id="Phobius"/>
    </source>
</evidence>
<accession>A0A1Q2HXP5</accession>